<dbReference type="InterPro" id="IPR036852">
    <property type="entry name" value="Peptidase_S8/S53_dom_sf"/>
</dbReference>
<keyword evidence="8" id="KW-0812">Transmembrane</keyword>
<keyword evidence="8" id="KW-1133">Transmembrane helix</keyword>
<evidence type="ECO:0000256" key="8">
    <source>
        <dbReference type="SAM" id="Phobius"/>
    </source>
</evidence>
<evidence type="ECO:0000256" key="3">
    <source>
        <dbReference type="ARBA" id="ARBA00022723"/>
    </source>
</evidence>
<evidence type="ECO:0000259" key="9">
    <source>
        <dbReference type="PROSITE" id="PS51695"/>
    </source>
</evidence>
<keyword evidence="6" id="KW-0106">Calcium</keyword>
<dbReference type="CDD" id="cd04056">
    <property type="entry name" value="Peptidases_S53"/>
    <property type="match status" value="1"/>
</dbReference>
<dbReference type="EMBL" id="BNJG01000001">
    <property type="protein sequence ID" value="GHO53293.1"/>
    <property type="molecule type" value="Genomic_DNA"/>
</dbReference>
<dbReference type="PANTHER" id="PTHR14218">
    <property type="entry name" value="PROTEASE S8 TRIPEPTIDYL PEPTIDASE I CLN2"/>
    <property type="match status" value="1"/>
</dbReference>
<sequence>MPFTSPVSGEQPKPRERRSWFIGASIGLALLLGLVTTILVNLHMSASAKALSSIPGSVPAVVAHSKNVSAVSGDQPLSLAIGLKLRNKEALQGLLQDAKNKKSVNYGRHLSADQVQNSFAPTQQSYDAVVSYLQSQGFKIDHTYNHRLLISFSGTASQAESAFHVQLNNYVDAKGRQFYANANDPTVPQDLAGMVQSIVGLDNYTKYTRPSANSAPVSNSIANAAVGNSVSCPSISGNSQLRIPSQFATAYNYNGLYTKGYKGEGQSVALFELSSFIESDVQNYISCYDKNTPTGILVIQTSTNAPDALQAYWVELDADIVLGMAPNLNRLNIYEAENTTSGYLGQWAQIIADNVPVVSTSWGFCEALTSSGTRDVENDLFMLAAAQGQTIVAQSGDSGSSNCLSSDARNTTLSVEDPASQPYVTGVGGTSLSVDGNSNYIGETTWNDSTGVGAGGGGVSSYWSHPAWQVAPGTNASVNRQVPDVALNAAMGAQYLIYCSAAAGCEFDNWWGFVGTPVSTSMWATFVALTNEQSVKNGGYNLGFINPYLYQIASGSNYHNDFHDVTSGDNDYRSLQGGQYPATSGYDMATGLGSFNAGNLANDLVAAANAGKSARQAPTSKTWYFAEGSVGGGGAFQEFITLQNPSTTTASQVSITYLFTNMPARVKSYMVNPSSRFTVNVNGELGLPQSTQYAISTIVKVTSGPGIVAERPMYFNYRGIISSGTDVLGASNPGTSYYFPLADTRQDSTLSWTYISILNPSTTQTAHVTLTYYDNGTCGDIAIGQPACKTQTISVGALMRGTGTPSAVGLLKQVGVGVTSDLPIVVERPMYVKTNIATAGGITTGSASQVGAVTPGTTWDFAQGNTALKYQQYYILANYSANMATVTIKLTYPDSTAPITTSVQVAPYAQWTVDVNQLNASNPAIFGAEITSDQPVVVDREQFFHYGPANESGLTDVIGAPQSQGVYSFAEGYVTNTFSEYMSVQNPTDADETVVITYFGDNRVFQQQFVVKAHKVILVNVGDTILPFGSGVNSSTVQAMSGTIVAERVMYFGYHDKNGGTDIVGYTGN</sequence>
<keyword evidence="5" id="KW-0720">Serine protease</keyword>
<keyword evidence="11" id="KW-1185">Reference proteome</keyword>
<dbReference type="CDD" id="cd11377">
    <property type="entry name" value="Pro-peptidase_S53"/>
    <property type="match status" value="1"/>
</dbReference>
<evidence type="ECO:0000256" key="6">
    <source>
        <dbReference type="ARBA" id="ARBA00022837"/>
    </source>
</evidence>
<name>A0ABQ3UKN4_9CHLR</name>
<keyword evidence="3" id="KW-0479">Metal-binding</keyword>
<dbReference type="PANTHER" id="PTHR14218:SF15">
    <property type="entry name" value="TRIPEPTIDYL-PEPTIDASE 1"/>
    <property type="match status" value="1"/>
</dbReference>
<dbReference type="InterPro" id="IPR030400">
    <property type="entry name" value="Sedolisin_dom"/>
</dbReference>
<dbReference type="SMART" id="SM00944">
    <property type="entry name" value="Pro-kuma_activ"/>
    <property type="match status" value="1"/>
</dbReference>
<evidence type="ECO:0000256" key="5">
    <source>
        <dbReference type="ARBA" id="ARBA00022825"/>
    </source>
</evidence>
<dbReference type="InterPro" id="IPR050819">
    <property type="entry name" value="Tripeptidyl-peptidase_I"/>
</dbReference>
<evidence type="ECO:0000313" key="11">
    <source>
        <dbReference type="Proteomes" id="UP000654345"/>
    </source>
</evidence>
<feature type="domain" description="Peptidase S53" evidence="9">
    <location>
        <begin position="241"/>
        <end position="607"/>
    </location>
</feature>
<dbReference type="InterPro" id="IPR015366">
    <property type="entry name" value="S53_propep"/>
</dbReference>
<evidence type="ECO:0000256" key="1">
    <source>
        <dbReference type="ARBA" id="ARBA00001913"/>
    </source>
</evidence>
<dbReference type="Pfam" id="PF09286">
    <property type="entry name" value="Pro-kuma_activ"/>
    <property type="match status" value="1"/>
</dbReference>
<comment type="cofactor">
    <cofactor evidence="1">
        <name>Ca(2+)</name>
        <dbReference type="ChEBI" id="CHEBI:29108"/>
    </cofactor>
</comment>
<dbReference type="SUPFAM" id="SSF52743">
    <property type="entry name" value="Subtilisin-like"/>
    <property type="match status" value="1"/>
</dbReference>
<reference evidence="10 11" key="1">
    <citation type="journal article" date="2021" name="Int. J. Syst. Evol. Microbiol.">
        <title>Reticulibacter mediterranei gen. nov., sp. nov., within the new family Reticulibacteraceae fam. nov., and Ktedonospora formicarum gen. nov., sp. nov., Ktedonobacter robiniae sp. nov., Dictyobacter formicarum sp. nov. and Dictyobacter arantiisoli sp. nov., belonging to the class Ktedonobacteria.</title>
        <authorList>
            <person name="Yabe S."/>
            <person name="Zheng Y."/>
            <person name="Wang C.M."/>
            <person name="Sakai Y."/>
            <person name="Abe K."/>
            <person name="Yokota A."/>
            <person name="Donadio S."/>
            <person name="Cavaletti L."/>
            <person name="Monciardini P."/>
        </authorList>
    </citation>
    <scope>NUCLEOTIDE SEQUENCE [LARGE SCALE GENOMIC DNA]</scope>
    <source>
        <strain evidence="10 11">SOSP1-30</strain>
    </source>
</reference>
<accession>A0ABQ3UKN4</accession>
<dbReference type="Gene3D" id="2.60.290.11">
    <property type="entry name" value="TM1070-like"/>
    <property type="match status" value="4"/>
</dbReference>
<proteinExistence type="predicted"/>
<dbReference type="Proteomes" id="UP000654345">
    <property type="component" value="Unassembled WGS sequence"/>
</dbReference>
<dbReference type="PROSITE" id="PS51695">
    <property type="entry name" value="SEDOLISIN"/>
    <property type="match status" value="1"/>
</dbReference>
<dbReference type="InterPro" id="IPR036698">
    <property type="entry name" value="TM1070-like_sf"/>
</dbReference>
<keyword evidence="2" id="KW-0645">Protease</keyword>
<keyword evidence="4" id="KW-0378">Hydrolase</keyword>
<evidence type="ECO:0000256" key="7">
    <source>
        <dbReference type="ARBA" id="ARBA00023145"/>
    </source>
</evidence>
<keyword evidence="8" id="KW-0472">Membrane</keyword>
<organism evidence="10 11">
    <name type="scientific">Ktedonobacter robiniae</name>
    <dbReference type="NCBI Taxonomy" id="2778365"/>
    <lineage>
        <taxon>Bacteria</taxon>
        <taxon>Bacillati</taxon>
        <taxon>Chloroflexota</taxon>
        <taxon>Ktedonobacteria</taxon>
        <taxon>Ktedonobacterales</taxon>
        <taxon>Ktedonobacteraceae</taxon>
        <taxon>Ktedonobacter</taxon>
    </lineage>
</organism>
<comment type="caution">
    <text evidence="10">The sequence shown here is derived from an EMBL/GenBank/DDBJ whole genome shotgun (WGS) entry which is preliminary data.</text>
</comment>
<dbReference type="RefSeq" id="WP_201370141.1">
    <property type="nucleotide sequence ID" value="NZ_BNJG01000001.1"/>
</dbReference>
<dbReference type="SUPFAM" id="SSF54897">
    <property type="entry name" value="Protease propeptides/inhibitors"/>
    <property type="match status" value="1"/>
</dbReference>
<evidence type="ECO:0000256" key="2">
    <source>
        <dbReference type="ARBA" id="ARBA00022670"/>
    </source>
</evidence>
<protein>
    <recommendedName>
        <fullName evidence="9">Peptidase S53 domain-containing protein</fullName>
    </recommendedName>
</protein>
<keyword evidence="7" id="KW-0865">Zymogen</keyword>
<evidence type="ECO:0000256" key="4">
    <source>
        <dbReference type="ARBA" id="ARBA00022801"/>
    </source>
</evidence>
<dbReference type="Gene3D" id="3.40.50.200">
    <property type="entry name" value="Peptidase S8/S53 domain"/>
    <property type="match status" value="1"/>
</dbReference>
<evidence type="ECO:0000313" key="10">
    <source>
        <dbReference type="EMBL" id="GHO53293.1"/>
    </source>
</evidence>
<feature type="transmembrane region" description="Helical" evidence="8">
    <location>
        <begin position="20"/>
        <end position="44"/>
    </location>
</feature>
<gene>
    <name evidence="10" type="ORF">KSB_17680</name>
</gene>